<dbReference type="Gene3D" id="3.40.50.2300">
    <property type="match status" value="1"/>
</dbReference>
<dbReference type="PROSITE" id="PS50045">
    <property type="entry name" value="SIGMA54_INTERACT_4"/>
    <property type="match status" value="1"/>
</dbReference>
<dbReference type="InterPro" id="IPR002197">
    <property type="entry name" value="HTH_Fis"/>
</dbReference>
<feature type="domain" description="Response regulatory" evidence="7">
    <location>
        <begin position="7"/>
        <end position="119"/>
    </location>
</feature>
<dbReference type="OrthoDB" id="9763792at2"/>
<dbReference type="EMBL" id="AZAC01000014">
    <property type="protein sequence ID" value="KIX13666.1"/>
    <property type="molecule type" value="Genomic_DNA"/>
</dbReference>
<dbReference type="PRINTS" id="PR01590">
    <property type="entry name" value="HTHFIS"/>
</dbReference>
<dbReference type="RefSeq" id="WP_044348753.1">
    <property type="nucleotide sequence ID" value="NZ_AZAC01000014.1"/>
</dbReference>
<dbReference type="Pfam" id="PF02954">
    <property type="entry name" value="HTH_8"/>
    <property type="match status" value="1"/>
</dbReference>
<keyword evidence="2" id="KW-0067">ATP-binding</keyword>
<sequence>MAEFKYRIFVVDDEEFIRDAARLNLTEYEVETFASAEEALQALKKAQPDLILMDIGLPGMDGVEALEIISAKRPEILFIMITAFEDVQTVVRAMKSGAYDYVVKPLHMDTLKASLKNALESIRLRKELSLLQEQCLRDNLPFFIAQSNTIQNVMEFVGQVAKSPDAPVMILGETGTGKELIASAIHFQSPQYRGELVTVNCAAIPSELLESELFGYEPGAFSGARPGGKAGLVELAGGGTLFLDEVGDMSLSAQAKLLRFLDTGQYYKVGATKVSEARVRVVSATNRDLEAMVEEGGFRRDLYYRLAMIKVEVPSLQKRPEDIIPMAQFFLEEMNKKYQRSFSGFTDEALNTLKQRHYEGNVRELKGMVERAALCGKEPVIESSNLGLAGVENNLGKSAGPADLPALDDKGIVLSEILERVEGSYIKKALALADNNEAKAAELLGINYHTFRYRKKKFMPE</sequence>
<dbReference type="InterPro" id="IPR027417">
    <property type="entry name" value="P-loop_NTPase"/>
</dbReference>
<feature type="modified residue" description="4-aspartylphosphate" evidence="5">
    <location>
        <position position="54"/>
    </location>
</feature>
<dbReference type="FunFam" id="3.40.50.300:FF:000006">
    <property type="entry name" value="DNA-binding transcriptional regulator NtrC"/>
    <property type="match status" value="1"/>
</dbReference>
<dbReference type="Proteomes" id="UP000032233">
    <property type="component" value="Unassembled WGS sequence"/>
</dbReference>
<gene>
    <name evidence="8" type="ORF">X474_11785</name>
</gene>
<accession>A0A0D2JD45</accession>
<dbReference type="SMART" id="SM00448">
    <property type="entry name" value="REC"/>
    <property type="match status" value="1"/>
</dbReference>
<dbReference type="InterPro" id="IPR058031">
    <property type="entry name" value="AAA_lid_NorR"/>
</dbReference>
<evidence type="ECO:0000313" key="9">
    <source>
        <dbReference type="Proteomes" id="UP000032233"/>
    </source>
</evidence>
<dbReference type="InterPro" id="IPR011006">
    <property type="entry name" value="CheY-like_superfamily"/>
</dbReference>
<evidence type="ECO:0000313" key="8">
    <source>
        <dbReference type="EMBL" id="KIX13666.1"/>
    </source>
</evidence>
<dbReference type="InterPro" id="IPR003593">
    <property type="entry name" value="AAA+_ATPase"/>
</dbReference>
<evidence type="ECO:0000259" key="7">
    <source>
        <dbReference type="PROSITE" id="PS50110"/>
    </source>
</evidence>
<dbReference type="SUPFAM" id="SSF52172">
    <property type="entry name" value="CheY-like"/>
    <property type="match status" value="1"/>
</dbReference>
<dbReference type="InParanoid" id="A0A0D2JD45"/>
<dbReference type="PANTHER" id="PTHR32071:SF57">
    <property type="entry name" value="C4-DICARBOXYLATE TRANSPORT TRANSCRIPTIONAL REGULATORY PROTEIN DCTD"/>
    <property type="match status" value="1"/>
</dbReference>
<dbReference type="PROSITE" id="PS50110">
    <property type="entry name" value="RESPONSE_REGULATORY"/>
    <property type="match status" value="1"/>
</dbReference>
<evidence type="ECO:0000256" key="5">
    <source>
        <dbReference type="PROSITE-ProRule" id="PRU00169"/>
    </source>
</evidence>
<organism evidence="8 9">
    <name type="scientific">Dethiosulfatarculus sandiegensis</name>
    <dbReference type="NCBI Taxonomy" id="1429043"/>
    <lineage>
        <taxon>Bacteria</taxon>
        <taxon>Pseudomonadati</taxon>
        <taxon>Thermodesulfobacteriota</taxon>
        <taxon>Desulfarculia</taxon>
        <taxon>Desulfarculales</taxon>
        <taxon>Desulfarculaceae</taxon>
        <taxon>Dethiosulfatarculus</taxon>
    </lineage>
</organism>
<dbReference type="STRING" id="1429043.X474_11785"/>
<keyword evidence="5" id="KW-0597">Phosphoprotein</keyword>
<name>A0A0D2JD45_9BACT</name>
<dbReference type="Gene3D" id="3.40.50.300">
    <property type="entry name" value="P-loop containing nucleotide triphosphate hydrolases"/>
    <property type="match status" value="1"/>
</dbReference>
<dbReference type="InterPro" id="IPR002078">
    <property type="entry name" value="Sigma_54_int"/>
</dbReference>
<evidence type="ECO:0000256" key="4">
    <source>
        <dbReference type="ARBA" id="ARBA00023163"/>
    </source>
</evidence>
<dbReference type="GO" id="GO:0005524">
    <property type="term" value="F:ATP binding"/>
    <property type="evidence" value="ECO:0007669"/>
    <property type="project" value="UniProtKB-KW"/>
</dbReference>
<dbReference type="InterPro" id="IPR009057">
    <property type="entry name" value="Homeodomain-like_sf"/>
</dbReference>
<keyword evidence="4" id="KW-0804">Transcription</keyword>
<dbReference type="PANTHER" id="PTHR32071">
    <property type="entry name" value="TRANSCRIPTIONAL REGULATORY PROTEIN"/>
    <property type="match status" value="1"/>
</dbReference>
<keyword evidence="9" id="KW-1185">Reference proteome</keyword>
<feature type="domain" description="Sigma-54 factor interaction" evidence="6">
    <location>
        <begin position="143"/>
        <end position="374"/>
    </location>
</feature>
<dbReference type="SUPFAM" id="SSF52540">
    <property type="entry name" value="P-loop containing nucleoside triphosphate hydrolases"/>
    <property type="match status" value="1"/>
</dbReference>
<dbReference type="Gene3D" id="1.10.10.60">
    <property type="entry name" value="Homeodomain-like"/>
    <property type="match status" value="1"/>
</dbReference>
<dbReference type="SUPFAM" id="SSF46689">
    <property type="entry name" value="Homeodomain-like"/>
    <property type="match status" value="1"/>
</dbReference>
<dbReference type="Pfam" id="PF25601">
    <property type="entry name" value="AAA_lid_14"/>
    <property type="match status" value="1"/>
</dbReference>
<evidence type="ECO:0000256" key="2">
    <source>
        <dbReference type="ARBA" id="ARBA00022840"/>
    </source>
</evidence>
<dbReference type="AlphaFoldDB" id="A0A0D2JD45"/>
<dbReference type="CDD" id="cd00009">
    <property type="entry name" value="AAA"/>
    <property type="match status" value="1"/>
</dbReference>
<dbReference type="SMART" id="SM00382">
    <property type="entry name" value="AAA"/>
    <property type="match status" value="1"/>
</dbReference>
<keyword evidence="1" id="KW-0547">Nucleotide-binding</keyword>
<dbReference type="GO" id="GO:0006355">
    <property type="term" value="P:regulation of DNA-templated transcription"/>
    <property type="evidence" value="ECO:0007669"/>
    <property type="project" value="InterPro"/>
</dbReference>
<keyword evidence="3" id="KW-0805">Transcription regulation</keyword>
<evidence type="ECO:0000256" key="3">
    <source>
        <dbReference type="ARBA" id="ARBA00023015"/>
    </source>
</evidence>
<dbReference type="Pfam" id="PF00072">
    <property type="entry name" value="Response_reg"/>
    <property type="match status" value="1"/>
</dbReference>
<dbReference type="GO" id="GO:0000160">
    <property type="term" value="P:phosphorelay signal transduction system"/>
    <property type="evidence" value="ECO:0007669"/>
    <property type="project" value="InterPro"/>
</dbReference>
<dbReference type="Pfam" id="PF00158">
    <property type="entry name" value="Sigma54_activat"/>
    <property type="match status" value="1"/>
</dbReference>
<evidence type="ECO:0000256" key="1">
    <source>
        <dbReference type="ARBA" id="ARBA00022741"/>
    </source>
</evidence>
<dbReference type="Gene3D" id="1.10.8.60">
    <property type="match status" value="1"/>
</dbReference>
<dbReference type="GO" id="GO:0043565">
    <property type="term" value="F:sequence-specific DNA binding"/>
    <property type="evidence" value="ECO:0007669"/>
    <property type="project" value="InterPro"/>
</dbReference>
<dbReference type="InterPro" id="IPR025662">
    <property type="entry name" value="Sigma_54_int_dom_ATP-bd_1"/>
</dbReference>
<evidence type="ECO:0000259" key="6">
    <source>
        <dbReference type="PROSITE" id="PS50045"/>
    </source>
</evidence>
<proteinExistence type="predicted"/>
<dbReference type="PROSITE" id="PS00675">
    <property type="entry name" value="SIGMA54_INTERACT_1"/>
    <property type="match status" value="1"/>
</dbReference>
<reference evidence="8 9" key="1">
    <citation type="submission" date="2013-11" db="EMBL/GenBank/DDBJ databases">
        <title>Metagenomic analysis of a methanogenic consortium involved in long chain n-alkane degradation.</title>
        <authorList>
            <person name="Davidova I.A."/>
            <person name="Callaghan A.V."/>
            <person name="Wawrik B."/>
            <person name="Pruitt S."/>
            <person name="Marks C."/>
            <person name="Duncan K.E."/>
            <person name="Suflita J.M."/>
        </authorList>
    </citation>
    <scope>NUCLEOTIDE SEQUENCE [LARGE SCALE GENOMIC DNA]</scope>
    <source>
        <strain evidence="8 9">SPR</strain>
    </source>
</reference>
<protein>
    <submittedName>
        <fullName evidence="8">Fis family transcriptional regulator</fullName>
    </submittedName>
</protein>
<comment type="caution">
    <text evidence="8">The sequence shown here is derived from an EMBL/GenBank/DDBJ whole genome shotgun (WGS) entry which is preliminary data.</text>
</comment>
<dbReference type="InterPro" id="IPR001789">
    <property type="entry name" value="Sig_transdc_resp-reg_receiver"/>
</dbReference>